<evidence type="ECO:0000256" key="5">
    <source>
        <dbReference type="SAM" id="Phobius"/>
    </source>
</evidence>
<dbReference type="InterPro" id="IPR023365">
    <property type="entry name" value="Sortase_dom-sf"/>
</dbReference>
<feature type="region of interest" description="Disordered" evidence="4">
    <location>
        <begin position="28"/>
        <end position="50"/>
    </location>
</feature>
<feature type="coiled-coil region" evidence="3">
    <location>
        <begin position="68"/>
        <end position="95"/>
    </location>
</feature>
<dbReference type="RefSeq" id="WP_072300746.1">
    <property type="nucleotide sequence ID" value="NZ_FPIP01000007.1"/>
</dbReference>
<dbReference type="InterPro" id="IPR005754">
    <property type="entry name" value="Sortase"/>
</dbReference>
<dbReference type="Pfam" id="PF04203">
    <property type="entry name" value="Sortase"/>
    <property type="match status" value="1"/>
</dbReference>
<evidence type="ECO:0000256" key="4">
    <source>
        <dbReference type="SAM" id="MobiDB-lite"/>
    </source>
</evidence>
<feature type="region of interest" description="Disordered" evidence="4">
    <location>
        <begin position="558"/>
        <end position="577"/>
    </location>
</feature>
<protein>
    <submittedName>
        <fullName evidence="6">Sortase B</fullName>
    </submittedName>
</protein>
<sequence length="577" mass="66313">MSEKITDGSSEAQRRAEKIKAIRRSIRSEAEVAPMTYENKSDSERSESMADRIARVKEKHTATAADILDELDKAIAREKADAERLAAKQAEAEADVKANASPDISDILPALETPAHEELQELAEEVAGDFTEVSGDITGYTEDFTETEAEAETYEAEVNNAYAQEAETESVTEEKDEETMVFTPIGHAAETKQTEEPVRPLHRVNEDKAPEPIIRAAAETTSEETKKPSKKKKKKKKKTIKQRLLDLFPQKGDRLGERIRKIVFLGSVVAIVVCGYIVGDYYYDLWSSKRKTRDLMEMYEIYGDQEAPKDETPVDDRVRYLDMLPGARKLWEQNHDIVGVITIPNTPINNPVMQAEDNKKYLNMKFDLTENIAGELFLDYRNHFDEVGEDGYLACENSDNLIIYGHNMYDDQMFGCLKYYNWREDYYSLHPVINLRSNYENYKYKIFAFFILDAEDESDTKFDCWNKLDFDGEEDFYNFVNEAKRRSIRLNKVDVKYGDQLLTLSTCNTTLADEERGRIIIMARRVREDEDPIAGTQDSVRNPNIKWPNLYYENHSDARYDPNAPFEPYGPAEAKDK</sequence>
<gene>
    <name evidence="6" type="ORF">SAMN02910280_2516</name>
</gene>
<keyword evidence="3" id="KW-0175">Coiled coil</keyword>
<keyword evidence="5" id="KW-1133">Transmembrane helix</keyword>
<dbReference type="InterPro" id="IPR009835">
    <property type="entry name" value="SrtB"/>
</dbReference>
<evidence type="ECO:0000256" key="3">
    <source>
        <dbReference type="SAM" id="Coils"/>
    </source>
</evidence>
<feature type="compositionally biased region" description="Basic and acidic residues" evidence="4">
    <location>
        <begin position="39"/>
        <end position="50"/>
    </location>
</feature>
<proteinExistence type="predicted"/>
<feature type="compositionally biased region" description="Basic residues" evidence="4">
    <location>
        <begin position="228"/>
        <end position="238"/>
    </location>
</feature>
<feature type="coiled-coil region" evidence="3">
    <location>
        <begin position="137"/>
        <end position="164"/>
    </location>
</feature>
<evidence type="ECO:0000313" key="6">
    <source>
        <dbReference type="EMBL" id="SFW43065.1"/>
    </source>
</evidence>
<name>A0A1K1P6E1_RUMFL</name>
<evidence type="ECO:0000313" key="7">
    <source>
        <dbReference type="Proteomes" id="UP000183461"/>
    </source>
</evidence>
<reference evidence="6 7" key="1">
    <citation type="submission" date="2016-11" db="EMBL/GenBank/DDBJ databases">
        <authorList>
            <person name="Jaros S."/>
            <person name="Januszkiewicz K."/>
            <person name="Wedrychowicz H."/>
        </authorList>
    </citation>
    <scope>NUCLEOTIDE SEQUENCE [LARGE SCALE GENOMIC DNA]</scope>
    <source>
        <strain evidence="6 7">YL228</strain>
    </source>
</reference>
<dbReference type="CDD" id="cd05826">
    <property type="entry name" value="Sortase_B"/>
    <property type="match status" value="1"/>
</dbReference>
<dbReference type="EMBL" id="FPIP01000007">
    <property type="protein sequence ID" value="SFW43065.1"/>
    <property type="molecule type" value="Genomic_DNA"/>
</dbReference>
<dbReference type="GO" id="GO:0016787">
    <property type="term" value="F:hydrolase activity"/>
    <property type="evidence" value="ECO:0007669"/>
    <property type="project" value="UniProtKB-KW"/>
</dbReference>
<dbReference type="SUPFAM" id="SSF63817">
    <property type="entry name" value="Sortase"/>
    <property type="match status" value="1"/>
</dbReference>
<feature type="region of interest" description="Disordered" evidence="4">
    <location>
        <begin position="217"/>
        <end position="238"/>
    </location>
</feature>
<feature type="transmembrane region" description="Helical" evidence="5">
    <location>
        <begin position="262"/>
        <end position="283"/>
    </location>
</feature>
<keyword evidence="5" id="KW-0812">Transmembrane</keyword>
<organism evidence="6 7">
    <name type="scientific">Ruminococcus flavefaciens</name>
    <dbReference type="NCBI Taxonomy" id="1265"/>
    <lineage>
        <taxon>Bacteria</taxon>
        <taxon>Bacillati</taxon>
        <taxon>Bacillota</taxon>
        <taxon>Clostridia</taxon>
        <taxon>Eubacteriales</taxon>
        <taxon>Oscillospiraceae</taxon>
        <taxon>Ruminococcus</taxon>
    </lineage>
</organism>
<dbReference type="Gene3D" id="2.40.260.10">
    <property type="entry name" value="Sortase"/>
    <property type="match status" value="1"/>
</dbReference>
<feature type="active site" description="Acyl-thioester intermediate" evidence="2">
    <location>
        <position position="507"/>
    </location>
</feature>
<feature type="active site" description="Proton donor/acceptor" evidence="2">
    <location>
        <position position="406"/>
    </location>
</feature>
<evidence type="ECO:0000256" key="2">
    <source>
        <dbReference type="PIRSR" id="PIRSR605754-1"/>
    </source>
</evidence>
<evidence type="ECO:0000256" key="1">
    <source>
        <dbReference type="ARBA" id="ARBA00022801"/>
    </source>
</evidence>
<keyword evidence="5" id="KW-0472">Membrane</keyword>
<dbReference type="Proteomes" id="UP000183461">
    <property type="component" value="Unassembled WGS sequence"/>
</dbReference>
<accession>A0A1K1P6E1</accession>
<dbReference type="AlphaFoldDB" id="A0A1K1P6E1"/>
<keyword evidence="1" id="KW-0378">Hydrolase</keyword>